<evidence type="ECO:0000256" key="6">
    <source>
        <dbReference type="SAM" id="MobiDB-lite"/>
    </source>
</evidence>
<feature type="transmembrane region" description="Helical" evidence="7">
    <location>
        <begin position="151"/>
        <end position="169"/>
    </location>
</feature>
<accession>A0A1I6ZYR2</accession>
<dbReference type="OrthoDB" id="196472at2"/>
<evidence type="ECO:0000256" key="5">
    <source>
        <dbReference type="ARBA" id="ARBA00023136"/>
    </source>
</evidence>
<dbReference type="GO" id="GO:0022904">
    <property type="term" value="P:respiratory electron transport chain"/>
    <property type="evidence" value="ECO:0007669"/>
    <property type="project" value="InterPro"/>
</dbReference>
<dbReference type="PANTHER" id="PTHR30485">
    <property type="entry name" value="NI/FE-HYDROGENASE 1 B-TYPE CYTOCHROME SUBUNIT"/>
    <property type="match status" value="1"/>
</dbReference>
<dbReference type="Gene3D" id="1.20.950.20">
    <property type="entry name" value="Transmembrane di-heme cytochromes, Chain C"/>
    <property type="match status" value="1"/>
</dbReference>
<feature type="transmembrane region" description="Helical" evidence="7">
    <location>
        <begin position="42"/>
        <end position="63"/>
    </location>
</feature>
<dbReference type="Pfam" id="PF01292">
    <property type="entry name" value="Ni_hydr_CYTB"/>
    <property type="match status" value="1"/>
</dbReference>
<evidence type="ECO:0000256" key="7">
    <source>
        <dbReference type="SAM" id="Phobius"/>
    </source>
</evidence>
<dbReference type="InterPro" id="IPR016174">
    <property type="entry name" value="Di-haem_cyt_TM"/>
</dbReference>
<keyword evidence="4 7" id="KW-1133">Transmembrane helix</keyword>
<dbReference type="RefSeq" id="WP_089848932.1">
    <property type="nucleotide sequence ID" value="NZ_FPAQ01000014.1"/>
</dbReference>
<gene>
    <name evidence="9" type="ORF">SAMN04487956_11427</name>
</gene>
<proteinExistence type="predicted"/>
<keyword evidence="3 7" id="KW-0812">Transmembrane</keyword>
<evidence type="ECO:0000256" key="1">
    <source>
        <dbReference type="ARBA" id="ARBA00004651"/>
    </source>
</evidence>
<dbReference type="InterPro" id="IPR051542">
    <property type="entry name" value="Hydrogenase_cytochrome"/>
</dbReference>
<dbReference type="SUPFAM" id="SSF81342">
    <property type="entry name" value="Transmembrane di-heme cytochromes"/>
    <property type="match status" value="1"/>
</dbReference>
<dbReference type="InterPro" id="IPR011577">
    <property type="entry name" value="Cyt_b561_bac/Ni-Hgenase"/>
</dbReference>
<dbReference type="AlphaFoldDB" id="A0A1I6ZYR2"/>
<reference evidence="9 10" key="1">
    <citation type="submission" date="2016-10" db="EMBL/GenBank/DDBJ databases">
        <authorList>
            <person name="de Groot N.N."/>
        </authorList>
    </citation>
    <scope>NUCLEOTIDE SEQUENCE [LARGE SCALE GENOMIC DNA]</scope>
    <source>
        <strain evidence="9 10">CGMCC 1.6493</strain>
    </source>
</reference>
<keyword evidence="2" id="KW-1003">Cell membrane</keyword>
<feature type="transmembrane region" description="Helical" evidence="7">
    <location>
        <begin position="101"/>
        <end position="123"/>
    </location>
</feature>
<protein>
    <submittedName>
        <fullName evidence="9">Cytochrome b</fullName>
    </submittedName>
</protein>
<dbReference type="GO" id="GO:0009055">
    <property type="term" value="F:electron transfer activity"/>
    <property type="evidence" value="ECO:0007669"/>
    <property type="project" value="InterPro"/>
</dbReference>
<feature type="transmembrane region" description="Helical" evidence="7">
    <location>
        <begin position="213"/>
        <end position="230"/>
    </location>
</feature>
<name>A0A1I6ZYR2_9GAMM</name>
<dbReference type="Proteomes" id="UP000199594">
    <property type="component" value="Unassembled WGS sequence"/>
</dbReference>
<feature type="domain" description="Cytochrome b561 bacterial/Ni-hydrogenase" evidence="8">
    <location>
        <begin position="6"/>
        <end position="184"/>
    </location>
</feature>
<evidence type="ECO:0000313" key="9">
    <source>
        <dbReference type="EMBL" id="SFT67828.1"/>
    </source>
</evidence>
<sequence>MHRIRVWDLSIRLFHWALVGAVALSYYTMKMGGAPFVFPVEIHARAGLVVLGLLLFRWGWALAGSHHARVRHFLYGPRAVLGYLRALWRGALPPYAGHNPLGGLAVVVMLVSLSVQAISGLFLSDDVFFQAPLYDRVSTTTSDALRTLHHWNGQLLLGLIGLHLVALLIHRWKGERLVGAMIHGVKRLPGPPHDSPAHDGSAHPGAVTQGKPWRAAGLIIVAVGVVSWLWQL</sequence>
<dbReference type="GO" id="GO:0005886">
    <property type="term" value="C:plasma membrane"/>
    <property type="evidence" value="ECO:0007669"/>
    <property type="project" value="UniProtKB-SubCell"/>
</dbReference>
<comment type="subcellular location">
    <subcellularLocation>
        <location evidence="1">Cell membrane</location>
        <topology evidence="1">Multi-pass membrane protein</topology>
    </subcellularLocation>
</comment>
<evidence type="ECO:0000256" key="4">
    <source>
        <dbReference type="ARBA" id="ARBA00022989"/>
    </source>
</evidence>
<dbReference type="PANTHER" id="PTHR30485:SF2">
    <property type="entry name" value="BLL0597 PROTEIN"/>
    <property type="match status" value="1"/>
</dbReference>
<evidence type="ECO:0000256" key="3">
    <source>
        <dbReference type="ARBA" id="ARBA00022692"/>
    </source>
</evidence>
<evidence type="ECO:0000259" key="8">
    <source>
        <dbReference type="Pfam" id="PF01292"/>
    </source>
</evidence>
<keyword evidence="5 7" id="KW-0472">Membrane</keyword>
<dbReference type="GO" id="GO:0020037">
    <property type="term" value="F:heme binding"/>
    <property type="evidence" value="ECO:0007669"/>
    <property type="project" value="TreeGrafter"/>
</dbReference>
<organism evidence="9 10">
    <name type="scientific">Halomonas saccharevitans</name>
    <dbReference type="NCBI Taxonomy" id="416872"/>
    <lineage>
        <taxon>Bacteria</taxon>
        <taxon>Pseudomonadati</taxon>
        <taxon>Pseudomonadota</taxon>
        <taxon>Gammaproteobacteria</taxon>
        <taxon>Oceanospirillales</taxon>
        <taxon>Halomonadaceae</taxon>
        <taxon>Halomonas</taxon>
    </lineage>
</organism>
<feature type="transmembrane region" description="Helical" evidence="7">
    <location>
        <begin position="9"/>
        <end position="27"/>
    </location>
</feature>
<dbReference type="EMBL" id="FPAQ01000014">
    <property type="protein sequence ID" value="SFT67828.1"/>
    <property type="molecule type" value="Genomic_DNA"/>
</dbReference>
<feature type="region of interest" description="Disordered" evidence="6">
    <location>
        <begin position="189"/>
        <end position="208"/>
    </location>
</feature>
<evidence type="ECO:0000313" key="10">
    <source>
        <dbReference type="Proteomes" id="UP000199594"/>
    </source>
</evidence>
<evidence type="ECO:0000256" key="2">
    <source>
        <dbReference type="ARBA" id="ARBA00022475"/>
    </source>
</evidence>